<dbReference type="EMBL" id="JXKM01000003">
    <property type="protein sequence ID" value="OJG36362.1"/>
    <property type="molecule type" value="Genomic_DNA"/>
</dbReference>
<organism evidence="1 2">
    <name type="scientific">Enterococcus devriesei</name>
    <dbReference type="NCBI Taxonomy" id="319970"/>
    <lineage>
        <taxon>Bacteria</taxon>
        <taxon>Bacillati</taxon>
        <taxon>Bacillota</taxon>
        <taxon>Bacilli</taxon>
        <taxon>Lactobacillales</taxon>
        <taxon>Enterococcaceae</taxon>
        <taxon>Enterococcus</taxon>
    </lineage>
</organism>
<protein>
    <submittedName>
        <fullName evidence="1">Uncharacterized protein</fullName>
    </submittedName>
</protein>
<accession>A0A1L8SWV1</accession>
<gene>
    <name evidence="1" type="ORF">RV00_GL001721</name>
</gene>
<name>A0A1L8SWV1_9ENTE</name>
<evidence type="ECO:0000313" key="1">
    <source>
        <dbReference type="EMBL" id="OJG36362.1"/>
    </source>
</evidence>
<keyword evidence="2" id="KW-1185">Reference proteome</keyword>
<dbReference type="RefSeq" id="WP_071861603.1">
    <property type="nucleotide sequence ID" value="NZ_JBHLVS010000031.1"/>
</dbReference>
<dbReference type="AlphaFoldDB" id="A0A1L8SWV1"/>
<sequence>MSVTEQTCTNQNHCTTYLSCHDWTNGWQDILRNSSLYIPQKDRQPSSAIPIPGRNETLISLTDKTYIAKNKSLTVLKGNSEETGFLDYGCSSRSLKQLGCFGTYKFPLVSLSCALFPLESPDHSIWLNPLDIVEVSEQAGFSYITMAHGPGIVTSLRKRSIQKNAENALLVLAVHRKDHSWNTSDLSVPMDYLSLSPSPFTHAIAKRPLLRRFPIPEQTLSKTLSKERMIAHFLKLDRYIAFDQLNYQTLAEMLTDF</sequence>
<dbReference type="OrthoDB" id="2193581at2"/>
<comment type="caution">
    <text evidence="1">The sequence shown here is derived from an EMBL/GenBank/DDBJ whole genome shotgun (WGS) entry which is preliminary data.</text>
</comment>
<proteinExistence type="predicted"/>
<evidence type="ECO:0000313" key="2">
    <source>
        <dbReference type="Proteomes" id="UP000183700"/>
    </source>
</evidence>
<reference evidence="1 2" key="1">
    <citation type="submission" date="2014-12" db="EMBL/GenBank/DDBJ databases">
        <title>Draft genome sequences of 29 type strains of Enterococci.</title>
        <authorList>
            <person name="Zhong Z."/>
            <person name="Sun Z."/>
            <person name="Liu W."/>
            <person name="Zhang W."/>
            <person name="Zhang H."/>
        </authorList>
    </citation>
    <scope>NUCLEOTIDE SEQUENCE [LARGE SCALE GENOMIC DNA]</scope>
    <source>
        <strain evidence="1 2">DSM 22802</strain>
    </source>
</reference>
<dbReference type="Proteomes" id="UP000183700">
    <property type="component" value="Unassembled WGS sequence"/>
</dbReference>